<keyword evidence="7" id="KW-1185">Reference proteome</keyword>
<keyword evidence="3" id="KW-0732">Signal</keyword>
<feature type="non-terminal residue" evidence="6">
    <location>
        <position position="1"/>
    </location>
</feature>
<keyword evidence="4" id="KW-0378">Hydrolase</keyword>
<dbReference type="InterPro" id="IPR029058">
    <property type="entry name" value="AB_hydrolase_fold"/>
</dbReference>
<evidence type="ECO:0000256" key="3">
    <source>
        <dbReference type="ARBA" id="ARBA00022729"/>
    </source>
</evidence>
<dbReference type="Gene3D" id="3.40.50.1820">
    <property type="entry name" value="alpha/beta hydrolase"/>
    <property type="match status" value="1"/>
</dbReference>
<dbReference type="InterPro" id="IPR008758">
    <property type="entry name" value="Peptidase_S28"/>
</dbReference>
<dbReference type="AlphaFoldDB" id="A0AAV5VPG4"/>
<evidence type="ECO:0000313" key="7">
    <source>
        <dbReference type="Proteomes" id="UP001432322"/>
    </source>
</evidence>
<dbReference type="GO" id="GO:0008239">
    <property type="term" value="F:dipeptidyl-peptidase activity"/>
    <property type="evidence" value="ECO:0007669"/>
    <property type="project" value="TreeGrafter"/>
</dbReference>
<dbReference type="PANTHER" id="PTHR11010">
    <property type="entry name" value="PROTEASE S28 PRO-X CARBOXYPEPTIDASE-RELATED"/>
    <property type="match status" value="1"/>
</dbReference>
<dbReference type="GO" id="GO:0070008">
    <property type="term" value="F:serine-type exopeptidase activity"/>
    <property type="evidence" value="ECO:0007669"/>
    <property type="project" value="InterPro"/>
</dbReference>
<evidence type="ECO:0000256" key="1">
    <source>
        <dbReference type="ARBA" id="ARBA00011079"/>
    </source>
</evidence>
<sequence length="253" mass="28542">RYYGQSKLGTNDLQYLTSAQMLYDVAAFIRARQEVEKLTGPWITFGGSYSGNLAAWSRQWFPDLILGAVASSAPVLAKNDFYESLEMVEEVIKRRDQKCYDRTSEAFAKLFKLSQDPAGRKTISDKFELSPAWTGAPDEVIDALDLNLVFNTLYGMYYEVVVYDLPNWGHLTNLCAPMVNERLYPDPIDALRKQQVDQNGERDTSTPSKYDDEINSLIKMKSHVDGKGVLTYSDDALACICFTFAYTVSALRA</sequence>
<dbReference type="Proteomes" id="UP001432322">
    <property type="component" value="Unassembled WGS sequence"/>
</dbReference>
<dbReference type="PANTHER" id="PTHR11010:SF117">
    <property type="entry name" value="SERINE PROTEASE 16"/>
    <property type="match status" value="1"/>
</dbReference>
<protein>
    <submittedName>
        <fullName evidence="6">Uncharacterized protein</fullName>
    </submittedName>
</protein>
<gene>
    <name evidence="6" type="ORF">PFISCL1PPCAC_12874</name>
</gene>
<comment type="caution">
    <text evidence="6">The sequence shown here is derived from an EMBL/GenBank/DDBJ whole genome shotgun (WGS) entry which is preliminary data.</text>
</comment>
<dbReference type="GO" id="GO:0006508">
    <property type="term" value="P:proteolysis"/>
    <property type="evidence" value="ECO:0007669"/>
    <property type="project" value="UniProtKB-KW"/>
</dbReference>
<organism evidence="6 7">
    <name type="scientific">Pristionchus fissidentatus</name>
    <dbReference type="NCBI Taxonomy" id="1538716"/>
    <lineage>
        <taxon>Eukaryota</taxon>
        <taxon>Metazoa</taxon>
        <taxon>Ecdysozoa</taxon>
        <taxon>Nematoda</taxon>
        <taxon>Chromadorea</taxon>
        <taxon>Rhabditida</taxon>
        <taxon>Rhabditina</taxon>
        <taxon>Diplogasteromorpha</taxon>
        <taxon>Diplogasteroidea</taxon>
        <taxon>Neodiplogasteridae</taxon>
        <taxon>Pristionchus</taxon>
    </lineage>
</organism>
<accession>A0AAV5VPG4</accession>
<evidence type="ECO:0000256" key="2">
    <source>
        <dbReference type="ARBA" id="ARBA00022670"/>
    </source>
</evidence>
<proteinExistence type="inferred from homology"/>
<reference evidence="6" key="1">
    <citation type="submission" date="2023-10" db="EMBL/GenBank/DDBJ databases">
        <title>Genome assembly of Pristionchus species.</title>
        <authorList>
            <person name="Yoshida K."/>
            <person name="Sommer R.J."/>
        </authorList>
    </citation>
    <scope>NUCLEOTIDE SEQUENCE</scope>
    <source>
        <strain evidence="6">RS5133</strain>
    </source>
</reference>
<evidence type="ECO:0000313" key="6">
    <source>
        <dbReference type="EMBL" id="GMT21577.1"/>
    </source>
</evidence>
<evidence type="ECO:0000256" key="5">
    <source>
        <dbReference type="ARBA" id="ARBA00023180"/>
    </source>
</evidence>
<keyword evidence="5" id="KW-0325">Glycoprotein</keyword>
<keyword evidence="2" id="KW-0645">Protease</keyword>
<comment type="similarity">
    <text evidence="1">Belongs to the peptidase S28 family.</text>
</comment>
<dbReference type="Pfam" id="PF05577">
    <property type="entry name" value="Peptidase_S28"/>
    <property type="match status" value="1"/>
</dbReference>
<dbReference type="SUPFAM" id="SSF53474">
    <property type="entry name" value="alpha/beta-Hydrolases"/>
    <property type="match status" value="1"/>
</dbReference>
<name>A0AAV5VPG4_9BILA</name>
<evidence type="ECO:0000256" key="4">
    <source>
        <dbReference type="ARBA" id="ARBA00022801"/>
    </source>
</evidence>
<dbReference type="EMBL" id="BTSY01000004">
    <property type="protein sequence ID" value="GMT21577.1"/>
    <property type="molecule type" value="Genomic_DNA"/>
</dbReference>